<dbReference type="Pfam" id="PF13532">
    <property type="entry name" value="2OG-FeII_Oxy_2"/>
    <property type="match status" value="1"/>
</dbReference>
<dbReference type="PROSITE" id="PS51471">
    <property type="entry name" value="FE2OG_OXY"/>
    <property type="match status" value="1"/>
</dbReference>
<dbReference type="PANTHER" id="PTHR31212">
    <property type="entry name" value="ALPHA-KETOGLUTARATE-DEPENDENT DIOXYGENASE ALKB HOMOLOG 3"/>
    <property type="match status" value="1"/>
</dbReference>
<dbReference type="EMBL" id="JAKRRY010000007">
    <property type="protein sequence ID" value="MCW8345806.1"/>
    <property type="molecule type" value="Genomic_DNA"/>
</dbReference>
<dbReference type="InterPro" id="IPR037151">
    <property type="entry name" value="AlkB-like_sf"/>
</dbReference>
<dbReference type="GO" id="GO:0140097">
    <property type="term" value="F:catalytic activity, acting on DNA"/>
    <property type="evidence" value="ECO:0007669"/>
    <property type="project" value="UniProtKB-ARBA"/>
</dbReference>
<dbReference type="PANTHER" id="PTHR31212:SF4">
    <property type="entry name" value="ALPHA-KETOGLUTARATE-DEPENDENT DIOXYGENASE ALKB HOMOLOG 3"/>
    <property type="match status" value="1"/>
</dbReference>
<dbReference type="GO" id="GO:0051213">
    <property type="term" value="F:dioxygenase activity"/>
    <property type="evidence" value="ECO:0007669"/>
    <property type="project" value="UniProtKB-KW"/>
</dbReference>
<dbReference type="AlphaFoldDB" id="A0A9X3CLX5"/>
<evidence type="ECO:0000256" key="5">
    <source>
        <dbReference type="ARBA" id="ARBA00022964"/>
    </source>
</evidence>
<keyword evidence="7" id="KW-0408">Iron</keyword>
<keyword evidence="11" id="KW-1185">Reference proteome</keyword>
<protein>
    <submittedName>
        <fullName evidence="10">Alpha-ketoglutarate-dependent dioxygenase AlkB</fullName>
    </submittedName>
</protein>
<evidence type="ECO:0000256" key="2">
    <source>
        <dbReference type="ARBA" id="ARBA00022723"/>
    </source>
</evidence>
<dbReference type="GO" id="GO:0016705">
    <property type="term" value="F:oxidoreductase activity, acting on paired donors, with incorporation or reduction of molecular oxygen"/>
    <property type="evidence" value="ECO:0007669"/>
    <property type="project" value="UniProtKB-ARBA"/>
</dbReference>
<dbReference type="GO" id="GO:0016787">
    <property type="term" value="F:hydrolase activity"/>
    <property type="evidence" value="ECO:0007669"/>
    <property type="project" value="UniProtKB-ARBA"/>
</dbReference>
<keyword evidence="4" id="KW-0460">Magnesium</keyword>
<dbReference type="Gene3D" id="2.60.120.590">
    <property type="entry name" value="Alpha-ketoglutarate-dependent dioxygenase AlkB-like"/>
    <property type="match status" value="1"/>
</dbReference>
<keyword evidence="6" id="KW-0560">Oxidoreductase</keyword>
<organism evidence="10 11">
    <name type="scientific">Vibrio qingdaonensis</name>
    <dbReference type="NCBI Taxonomy" id="2829491"/>
    <lineage>
        <taxon>Bacteria</taxon>
        <taxon>Pseudomonadati</taxon>
        <taxon>Pseudomonadota</taxon>
        <taxon>Gammaproteobacteria</taxon>
        <taxon>Vibrionales</taxon>
        <taxon>Vibrionaceae</taxon>
        <taxon>Vibrio</taxon>
    </lineage>
</organism>
<dbReference type="InterPro" id="IPR005123">
    <property type="entry name" value="Oxoglu/Fe-dep_dioxygenase_dom"/>
</dbReference>
<accession>A0A9X3CLX5</accession>
<evidence type="ECO:0000256" key="4">
    <source>
        <dbReference type="ARBA" id="ARBA00022842"/>
    </source>
</evidence>
<dbReference type="GO" id="GO:0046872">
    <property type="term" value="F:metal ion binding"/>
    <property type="evidence" value="ECO:0007669"/>
    <property type="project" value="UniProtKB-KW"/>
</dbReference>
<evidence type="ECO:0000256" key="1">
    <source>
        <dbReference type="ARBA" id="ARBA00001954"/>
    </source>
</evidence>
<reference evidence="10" key="1">
    <citation type="submission" date="2022-02" db="EMBL/GenBank/DDBJ databases">
        <title>Vibrio sp. nov, a new bacterium isolated from seawater.</title>
        <authorList>
            <person name="Yuan Y."/>
        </authorList>
    </citation>
    <scope>NUCLEOTIDE SEQUENCE</scope>
    <source>
        <strain evidence="10">ZSDZ65</strain>
    </source>
</reference>
<keyword evidence="5 10" id="KW-0223">Dioxygenase</keyword>
<dbReference type="FunFam" id="2.60.120.590:FF:000004">
    <property type="entry name" value="DNA oxidative demethylase ALKBH2"/>
    <property type="match status" value="1"/>
</dbReference>
<evidence type="ECO:0000256" key="6">
    <source>
        <dbReference type="ARBA" id="ARBA00023002"/>
    </source>
</evidence>
<feature type="domain" description="Fe2OG dioxygenase" evidence="9">
    <location>
        <begin position="106"/>
        <end position="203"/>
    </location>
</feature>
<keyword evidence="3" id="KW-0227">DNA damage</keyword>
<dbReference type="SUPFAM" id="SSF51197">
    <property type="entry name" value="Clavaminate synthase-like"/>
    <property type="match status" value="1"/>
</dbReference>
<dbReference type="GO" id="GO:0006307">
    <property type="term" value="P:DNA alkylation repair"/>
    <property type="evidence" value="ECO:0007669"/>
    <property type="project" value="InterPro"/>
</dbReference>
<name>A0A9X3CLX5_9VIBR</name>
<evidence type="ECO:0000313" key="10">
    <source>
        <dbReference type="EMBL" id="MCW8345806.1"/>
    </source>
</evidence>
<proteinExistence type="predicted"/>
<dbReference type="InterPro" id="IPR027450">
    <property type="entry name" value="AlkB-like"/>
</dbReference>
<comment type="caution">
    <text evidence="10">The sequence shown here is derived from an EMBL/GenBank/DDBJ whole genome shotgun (WGS) entry which is preliminary data.</text>
</comment>
<dbReference type="GO" id="GO:0032451">
    <property type="term" value="F:demethylase activity"/>
    <property type="evidence" value="ECO:0007669"/>
    <property type="project" value="UniProtKB-ARBA"/>
</dbReference>
<dbReference type="Proteomes" id="UP001155587">
    <property type="component" value="Unassembled WGS sequence"/>
</dbReference>
<keyword evidence="8" id="KW-0234">DNA repair</keyword>
<sequence>MIEKSLSKELSINEGEWTDLPNGSVLWIPNFINPLESNSVFDALYHDLTWREDKILMFGKRVTIPRLQAWYGDASYQYSNLKLDPLPWIDVLQDLRHRCETVAECPFNSVLANLYRTGQDSNGWHSDNEPELGEQPVIASLSFGATRRFSLKHNATKQKVIIDLPAGSLLVMAGELQRHWKHCVPKTARYVDPRINLTFRQIYK</sequence>
<evidence type="ECO:0000313" key="11">
    <source>
        <dbReference type="Proteomes" id="UP001155587"/>
    </source>
</evidence>
<evidence type="ECO:0000256" key="7">
    <source>
        <dbReference type="ARBA" id="ARBA00023004"/>
    </source>
</evidence>
<gene>
    <name evidence="10" type="ORF">MD535_07240</name>
</gene>
<dbReference type="RefSeq" id="WP_265674216.1">
    <property type="nucleotide sequence ID" value="NZ_JAKRRY010000007.1"/>
</dbReference>
<evidence type="ECO:0000256" key="8">
    <source>
        <dbReference type="ARBA" id="ARBA00023204"/>
    </source>
</evidence>
<evidence type="ECO:0000259" key="9">
    <source>
        <dbReference type="PROSITE" id="PS51471"/>
    </source>
</evidence>
<evidence type="ECO:0000256" key="3">
    <source>
        <dbReference type="ARBA" id="ARBA00022763"/>
    </source>
</evidence>
<dbReference type="InterPro" id="IPR032854">
    <property type="entry name" value="ALKBH3"/>
</dbReference>
<comment type="cofactor">
    <cofactor evidence="1">
        <name>Fe(2+)</name>
        <dbReference type="ChEBI" id="CHEBI:29033"/>
    </cofactor>
</comment>
<keyword evidence="2" id="KW-0479">Metal-binding</keyword>